<dbReference type="InterPro" id="IPR001750">
    <property type="entry name" value="ND/Mrp_TM"/>
</dbReference>
<dbReference type="EC" id="7.1.1.2" evidence="3 17"/>
<feature type="domain" description="NADH:quinone oxidoreductase/Mrp antiporter transmembrane" evidence="18">
    <location>
        <begin position="23"/>
        <end position="281"/>
    </location>
</feature>
<feature type="transmembrane region" description="Helical" evidence="17">
    <location>
        <begin position="202"/>
        <end position="221"/>
    </location>
</feature>
<keyword evidence="13 17" id="KW-0830">Ubiquinone</keyword>
<keyword evidence="14 17" id="KW-0496">Mitochondrion</keyword>
<dbReference type="Pfam" id="PF00361">
    <property type="entry name" value="Proton_antipo_M"/>
    <property type="match status" value="1"/>
</dbReference>
<keyword evidence="7 17" id="KW-0812">Transmembrane</keyword>
<dbReference type="GO" id="GO:0006120">
    <property type="term" value="P:mitochondrial electron transport, NADH to ubiquinone"/>
    <property type="evidence" value="ECO:0007669"/>
    <property type="project" value="InterPro"/>
</dbReference>
<evidence type="ECO:0000259" key="18">
    <source>
        <dbReference type="Pfam" id="PF00361"/>
    </source>
</evidence>
<evidence type="ECO:0000256" key="3">
    <source>
        <dbReference type="ARBA" id="ARBA00012944"/>
    </source>
</evidence>
<keyword evidence="12 17" id="KW-0520">NAD</keyword>
<comment type="function">
    <text evidence="17">Core subunit of the mitochondrial membrane respiratory chain NADH dehydrogenase (Complex I) which catalyzes electron transfer from NADH through the respiratory chain, using ubiquinone as an electron acceptor. Essential for the catalytic activity and assembly of complex I.</text>
</comment>
<dbReference type="EMBL" id="AB661663">
    <property type="protein sequence ID" value="BAX77898.1"/>
    <property type="molecule type" value="Genomic_DNA"/>
</dbReference>
<feature type="domain" description="NADH dehydrogenase subunit 2 C-terminal" evidence="19">
    <location>
        <begin position="290"/>
        <end position="343"/>
    </location>
</feature>
<protein>
    <recommendedName>
        <fullName evidence="4 17">NADH-ubiquinone oxidoreductase chain 2</fullName>
        <ecNumber evidence="3 17">7.1.1.2</ecNumber>
    </recommendedName>
</protein>
<dbReference type="PANTHER" id="PTHR46552">
    <property type="entry name" value="NADH-UBIQUINONE OXIDOREDUCTASE CHAIN 2"/>
    <property type="match status" value="1"/>
</dbReference>
<dbReference type="Pfam" id="PF06444">
    <property type="entry name" value="NADH_dehy_S2_C"/>
    <property type="match status" value="1"/>
</dbReference>
<evidence type="ECO:0000313" key="20">
    <source>
        <dbReference type="EMBL" id="BAX77898.1"/>
    </source>
</evidence>
<dbReference type="CTD" id="4536"/>
<accession>A0A1Y1CC16</accession>
<feature type="transmembrane region" description="Helical" evidence="17">
    <location>
        <begin position="95"/>
        <end position="115"/>
    </location>
</feature>
<keyword evidence="11 17" id="KW-1133">Transmembrane helix</keyword>
<keyword evidence="5" id="KW-0813">Transport</keyword>
<evidence type="ECO:0000259" key="19">
    <source>
        <dbReference type="Pfam" id="PF06444"/>
    </source>
</evidence>
<dbReference type="GeneID" id="33195080"/>
<evidence type="ECO:0000256" key="9">
    <source>
        <dbReference type="ARBA" id="ARBA00022967"/>
    </source>
</evidence>
<sequence>MNPAIWTILISSLATGTIITMSSHHWLLAWLGLELNTLSLLPIIARPHHPRATEATTKYFLIQATAAALILFSGSTNAWLTGHWTITQLTHPLPMTTMTFALTLKLGLAPAHAWYPEVLQGSTMTTALIISTWQKLAPLSFMYMTLHHLPHTMILLLGLFSALLGGWAGLNQTQMRKVLAFSSIAHMGWVFTSLTLSPQLTTLTIIMYMLLTLAAFLTLNMTSTKTMTDLGTTWTHSPPLQTMLLFNLLSLGGLPPLMGFTPKLLILKDLSAVHLLFFSTGLIIASLPSLYFYTRLAYFTTLTLPPQTLTSTTTWRFKTTNPLTLPPTLIMTTLALPLTPLLYSTT</sequence>
<evidence type="ECO:0000256" key="11">
    <source>
        <dbReference type="ARBA" id="ARBA00022989"/>
    </source>
</evidence>
<feature type="transmembrane region" description="Helical" evidence="17">
    <location>
        <begin position="178"/>
        <end position="196"/>
    </location>
</feature>
<geneLocation type="mitochondrion" evidence="20"/>
<feature type="transmembrane region" description="Helical" evidence="17">
    <location>
        <begin position="57"/>
        <end position="75"/>
    </location>
</feature>
<dbReference type="InterPro" id="IPR050175">
    <property type="entry name" value="Complex_I_Subunit_2"/>
</dbReference>
<keyword evidence="9 17" id="KW-1278">Translocase</keyword>
<feature type="transmembrane region" description="Helical" evidence="17">
    <location>
        <begin position="242"/>
        <end position="260"/>
    </location>
</feature>
<dbReference type="RefSeq" id="YP_009388938.1">
    <property type="nucleotide sequence ID" value="NC_035152.1"/>
</dbReference>
<evidence type="ECO:0000256" key="14">
    <source>
        <dbReference type="ARBA" id="ARBA00023128"/>
    </source>
</evidence>
<dbReference type="PANTHER" id="PTHR46552:SF1">
    <property type="entry name" value="NADH-UBIQUINONE OXIDOREDUCTASE CHAIN 2"/>
    <property type="match status" value="1"/>
</dbReference>
<evidence type="ECO:0000256" key="7">
    <source>
        <dbReference type="ARBA" id="ARBA00022692"/>
    </source>
</evidence>
<evidence type="ECO:0000256" key="16">
    <source>
        <dbReference type="ARBA" id="ARBA00049551"/>
    </source>
</evidence>
<reference evidence="20" key="1">
    <citation type="submission" date="2011-08" db="EMBL/GenBank/DDBJ databases">
        <title>Complete mitochondrial genome of Ptyodactylus guttatus.</title>
        <authorList>
            <person name="Kumazawa Y."/>
        </authorList>
    </citation>
    <scope>NUCLEOTIDE SEQUENCE</scope>
    <source>
        <strain evidence="20">Pgut1</strain>
    </source>
</reference>
<evidence type="ECO:0000256" key="4">
    <source>
        <dbReference type="ARBA" id="ARBA00021008"/>
    </source>
</evidence>
<evidence type="ECO:0000256" key="10">
    <source>
        <dbReference type="ARBA" id="ARBA00022982"/>
    </source>
</evidence>
<feature type="transmembrane region" description="Helical" evidence="17">
    <location>
        <begin position="152"/>
        <end position="171"/>
    </location>
</feature>
<evidence type="ECO:0000256" key="12">
    <source>
        <dbReference type="ARBA" id="ARBA00023027"/>
    </source>
</evidence>
<gene>
    <name evidence="20" type="primary">ND2</name>
</gene>
<comment type="subcellular location">
    <subcellularLocation>
        <location evidence="1 17">Mitochondrion inner membrane</location>
        <topology evidence="1 17">Multi-pass membrane protein</topology>
    </subcellularLocation>
</comment>
<dbReference type="InterPro" id="IPR003917">
    <property type="entry name" value="NADH_UbQ_OxRdtase_chain2"/>
</dbReference>
<dbReference type="AlphaFoldDB" id="A0A1Y1CC16"/>
<feature type="transmembrane region" description="Helical" evidence="17">
    <location>
        <begin position="272"/>
        <end position="293"/>
    </location>
</feature>
<keyword evidence="10 17" id="KW-0249">Electron transport</keyword>
<keyword evidence="6 17" id="KW-0679">Respiratory chain</keyword>
<organism evidence="20">
    <name type="scientific">Ptyodactylus guttatus</name>
    <name type="common">Sinai fan-fingered gecko</name>
    <dbReference type="NCBI Taxonomy" id="502503"/>
    <lineage>
        <taxon>Eukaryota</taxon>
        <taxon>Metazoa</taxon>
        <taxon>Chordata</taxon>
        <taxon>Craniata</taxon>
        <taxon>Vertebrata</taxon>
        <taxon>Euteleostomi</taxon>
        <taxon>Lepidosauria</taxon>
        <taxon>Squamata</taxon>
        <taxon>Bifurcata</taxon>
        <taxon>Gekkota</taxon>
        <taxon>Phyllodactylidae</taxon>
        <taxon>Ptyodactylus</taxon>
    </lineage>
</organism>
<dbReference type="PRINTS" id="PR01436">
    <property type="entry name" value="NADHDHGNASE2"/>
</dbReference>
<evidence type="ECO:0000256" key="6">
    <source>
        <dbReference type="ARBA" id="ARBA00022660"/>
    </source>
</evidence>
<name>A0A1Y1CC16_9SAUR</name>
<evidence type="ECO:0000256" key="5">
    <source>
        <dbReference type="ARBA" id="ARBA00022448"/>
    </source>
</evidence>
<evidence type="ECO:0000256" key="2">
    <source>
        <dbReference type="ARBA" id="ARBA00007012"/>
    </source>
</evidence>
<comment type="catalytic activity">
    <reaction evidence="16 17">
        <text>a ubiquinone + NADH + 5 H(+)(in) = a ubiquinol + NAD(+) + 4 H(+)(out)</text>
        <dbReference type="Rhea" id="RHEA:29091"/>
        <dbReference type="Rhea" id="RHEA-COMP:9565"/>
        <dbReference type="Rhea" id="RHEA-COMP:9566"/>
        <dbReference type="ChEBI" id="CHEBI:15378"/>
        <dbReference type="ChEBI" id="CHEBI:16389"/>
        <dbReference type="ChEBI" id="CHEBI:17976"/>
        <dbReference type="ChEBI" id="CHEBI:57540"/>
        <dbReference type="ChEBI" id="CHEBI:57945"/>
        <dbReference type="EC" id="7.1.1.2"/>
    </reaction>
</comment>
<evidence type="ECO:0000256" key="8">
    <source>
        <dbReference type="ARBA" id="ARBA00022792"/>
    </source>
</evidence>
<dbReference type="GO" id="GO:0005743">
    <property type="term" value="C:mitochondrial inner membrane"/>
    <property type="evidence" value="ECO:0007669"/>
    <property type="project" value="UniProtKB-SubCell"/>
</dbReference>
<comment type="similarity">
    <text evidence="2 17">Belongs to the complex I subunit 2 family.</text>
</comment>
<evidence type="ECO:0000256" key="13">
    <source>
        <dbReference type="ARBA" id="ARBA00023075"/>
    </source>
</evidence>
<evidence type="ECO:0000256" key="17">
    <source>
        <dbReference type="RuleBase" id="RU003403"/>
    </source>
</evidence>
<proteinExistence type="inferred from homology"/>
<dbReference type="InterPro" id="IPR010933">
    <property type="entry name" value="NADH_DH_su2_C"/>
</dbReference>
<keyword evidence="8 17" id="KW-0999">Mitochondrion inner membrane</keyword>
<evidence type="ECO:0000256" key="1">
    <source>
        <dbReference type="ARBA" id="ARBA00004448"/>
    </source>
</evidence>
<evidence type="ECO:0000256" key="15">
    <source>
        <dbReference type="ARBA" id="ARBA00023136"/>
    </source>
</evidence>
<keyword evidence="15 17" id="KW-0472">Membrane</keyword>
<dbReference type="GO" id="GO:0008137">
    <property type="term" value="F:NADH dehydrogenase (ubiquinone) activity"/>
    <property type="evidence" value="ECO:0007669"/>
    <property type="project" value="UniProtKB-EC"/>
</dbReference>